<dbReference type="EMBL" id="JARKIF010000009">
    <property type="protein sequence ID" value="KAJ7630279.1"/>
    <property type="molecule type" value="Genomic_DNA"/>
</dbReference>
<keyword evidence="2" id="KW-1185">Reference proteome</keyword>
<sequence>MHRCLQVPELSWTSPSSVRRPDHRDLAVLARTCRIFSSHALRLLWHSVPLINLLRLLPRDTFHFTMTETKYIMTPRRPILQDSDFERLRSFAVYVRSLFCHPDQADTSAMFESLRLWLSGSMFPTLHAVYWSHQEDDFPFIERFLVPSLTSIHMPCNFPAASALISSLATRCPLLTHIYSSNHAVSAAVSALSECVRALDHIQSLSTDALDRPALDHLSGLPSLRELSLKCFPADFPSPGSQPFFPSLVEFQVSNLDSAARFLERGSDIPLARLWALGAELEPTNYSTPDEMHCLLSAIESTVSHSSLADLMLAVGYSPFDRSEASTYTIRASSLRLLLCFNNLTDIAIHTAVGFDLDDTTILEMARSWPHLEVFRLDTYFGTSQPRTTLSCLEAFAKYCPHLSMLSMAFDATVVPESHGDFFLKHLTTLEVDVSPISTAESVAQFIARVCPRLTLVVTLVHGQDEYWEANVVPEAFGYDTIWTEVGSILQGSREEEHHAAAAAAA</sequence>
<evidence type="ECO:0008006" key="3">
    <source>
        <dbReference type="Google" id="ProtNLM"/>
    </source>
</evidence>
<organism evidence="1 2">
    <name type="scientific">Roridomyces roridus</name>
    <dbReference type="NCBI Taxonomy" id="1738132"/>
    <lineage>
        <taxon>Eukaryota</taxon>
        <taxon>Fungi</taxon>
        <taxon>Dikarya</taxon>
        <taxon>Basidiomycota</taxon>
        <taxon>Agaricomycotina</taxon>
        <taxon>Agaricomycetes</taxon>
        <taxon>Agaricomycetidae</taxon>
        <taxon>Agaricales</taxon>
        <taxon>Marasmiineae</taxon>
        <taxon>Mycenaceae</taxon>
        <taxon>Roridomyces</taxon>
    </lineage>
</organism>
<evidence type="ECO:0000313" key="2">
    <source>
        <dbReference type="Proteomes" id="UP001221142"/>
    </source>
</evidence>
<proteinExistence type="predicted"/>
<dbReference type="AlphaFoldDB" id="A0AAD7FKQ5"/>
<protein>
    <recommendedName>
        <fullName evidence="3">F-box domain-containing protein</fullName>
    </recommendedName>
</protein>
<evidence type="ECO:0000313" key="1">
    <source>
        <dbReference type="EMBL" id="KAJ7630279.1"/>
    </source>
</evidence>
<dbReference type="InterPro" id="IPR032675">
    <property type="entry name" value="LRR_dom_sf"/>
</dbReference>
<dbReference type="SUPFAM" id="SSF52047">
    <property type="entry name" value="RNI-like"/>
    <property type="match status" value="1"/>
</dbReference>
<reference evidence="1" key="1">
    <citation type="submission" date="2023-03" db="EMBL/GenBank/DDBJ databases">
        <title>Massive genome expansion in bonnet fungi (Mycena s.s.) driven by repeated elements and novel gene families across ecological guilds.</title>
        <authorList>
            <consortium name="Lawrence Berkeley National Laboratory"/>
            <person name="Harder C.B."/>
            <person name="Miyauchi S."/>
            <person name="Viragh M."/>
            <person name="Kuo A."/>
            <person name="Thoen E."/>
            <person name="Andreopoulos B."/>
            <person name="Lu D."/>
            <person name="Skrede I."/>
            <person name="Drula E."/>
            <person name="Henrissat B."/>
            <person name="Morin E."/>
            <person name="Kohler A."/>
            <person name="Barry K."/>
            <person name="LaButti K."/>
            <person name="Morin E."/>
            <person name="Salamov A."/>
            <person name="Lipzen A."/>
            <person name="Mereny Z."/>
            <person name="Hegedus B."/>
            <person name="Baldrian P."/>
            <person name="Stursova M."/>
            <person name="Weitz H."/>
            <person name="Taylor A."/>
            <person name="Grigoriev I.V."/>
            <person name="Nagy L.G."/>
            <person name="Martin F."/>
            <person name="Kauserud H."/>
        </authorList>
    </citation>
    <scope>NUCLEOTIDE SEQUENCE</scope>
    <source>
        <strain evidence="1">9284</strain>
    </source>
</reference>
<accession>A0AAD7FKQ5</accession>
<dbReference type="Proteomes" id="UP001221142">
    <property type="component" value="Unassembled WGS sequence"/>
</dbReference>
<dbReference type="Gene3D" id="3.80.10.10">
    <property type="entry name" value="Ribonuclease Inhibitor"/>
    <property type="match status" value="1"/>
</dbReference>
<gene>
    <name evidence="1" type="ORF">FB45DRAFT_1150265</name>
</gene>
<name>A0AAD7FKQ5_9AGAR</name>
<comment type="caution">
    <text evidence="1">The sequence shown here is derived from an EMBL/GenBank/DDBJ whole genome shotgun (WGS) entry which is preliminary data.</text>
</comment>